<dbReference type="AlphaFoldDB" id="A0AAW5N9X3"/>
<feature type="domain" description="Metallo-beta-lactamase" evidence="1">
    <location>
        <begin position="126"/>
        <end position="319"/>
    </location>
</feature>
<evidence type="ECO:0000313" key="2">
    <source>
        <dbReference type="EMBL" id="MCR8875153.1"/>
    </source>
</evidence>
<dbReference type="GO" id="GO:0008270">
    <property type="term" value="F:zinc ion binding"/>
    <property type="evidence" value="ECO:0007669"/>
    <property type="project" value="InterPro"/>
</dbReference>
<sequence length="332" mass="38361">MDKRRKRRMAFVIILSLLLLCCLGVCCFLAQPSFGRNPSGDRLERIRRSPNYRDGMFRNQMSTPVMTNKKSRWQALWEFVFADRKGLRPETALPVVQTDCRQLPDTGNLMVWFGHSSYLLQVDGKRILVDPVFHAAAPVSFVNRPFAGTDIFHTEDMPDIDLMLITHDHWDHLDYQTVTELREKVGRVVCPLGVGAHFEYWGYRTEQLVELDWEEQIPYDSLIIHCLPARHFSGRGLTSNKTLWGSFLIESPSLTLYLGGDGGYGPHFKRIGRRFPKIDWAILENGQCNEDWRFIHTMPEQLGQVVSDLNARHVVTVHHSKYALSRHLWDAP</sequence>
<name>A0AAW5N9X3_9BACT</name>
<reference evidence="2 3" key="1">
    <citation type="submission" date="2022-08" db="EMBL/GenBank/DDBJ databases">
        <authorList>
            <person name="Zeman M."/>
            <person name="Kubasova T."/>
        </authorList>
    </citation>
    <scope>NUCLEOTIDE SEQUENCE [LARGE SCALE GENOMIC DNA]</scope>
    <source>
        <strain evidence="2 3">ET62</strain>
    </source>
</reference>
<accession>A0AAW5N9X3</accession>
<dbReference type="Proteomes" id="UP001204579">
    <property type="component" value="Unassembled WGS sequence"/>
</dbReference>
<dbReference type="Pfam" id="PF12706">
    <property type="entry name" value="Lactamase_B_2"/>
    <property type="match status" value="1"/>
</dbReference>
<proteinExistence type="predicted"/>
<dbReference type="GO" id="GO:0005737">
    <property type="term" value="C:cytoplasm"/>
    <property type="evidence" value="ECO:0007669"/>
    <property type="project" value="TreeGrafter"/>
</dbReference>
<dbReference type="GeneID" id="82444728"/>
<dbReference type="InterPro" id="IPR036866">
    <property type="entry name" value="RibonucZ/Hydroxyglut_hydro"/>
</dbReference>
<dbReference type="Gene3D" id="3.60.15.10">
    <property type="entry name" value="Ribonuclease Z/Hydroxyacylglutathione hydrolase-like"/>
    <property type="match status" value="1"/>
</dbReference>
<keyword evidence="3" id="KW-1185">Reference proteome</keyword>
<dbReference type="EMBL" id="JANRHJ010000021">
    <property type="protein sequence ID" value="MCR8875153.1"/>
    <property type="molecule type" value="Genomic_DNA"/>
</dbReference>
<protein>
    <submittedName>
        <fullName evidence="2">MBL fold metallo-hydrolase</fullName>
    </submittedName>
</protein>
<organism evidence="2 3">
    <name type="scientific">Phocaeicola barnesiae</name>
    <dbReference type="NCBI Taxonomy" id="376804"/>
    <lineage>
        <taxon>Bacteria</taxon>
        <taxon>Pseudomonadati</taxon>
        <taxon>Bacteroidota</taxon>
        <taxon>Bacteroidia</taxon>
        <taxon>Bacteroidales</taxon>
        <taxon>Bacteroidaceae</taxon>
        <taxon>Phocaeicola</taxon>
    </lineage>
</organism>
<dbReference type="PANTHER" id="PTHR15032">
    <property type="entry name" value="N-ACYL-PHOSPHATIDYLETHANOLAMINE-HYDROLYZING PHOSPHOLIPASE D"/>
    <property type="match status" value="1"/>
</dbReference>
<evidence type="ECO:0000259" key="1">
    <source>
        <dbReference type="Pfam" id="PF12706"/>
    </source>
</evidence>
<comment type="caution">
    <text evidence="2">The sequence shown here is derived from an EMBL/GenBank/DDBJ whole genome shotgun (WGS) entry which is preliminary data.</text>
</comment>
<evidence type="ECO:0000313" key="3">
    <source>
        <dbReference type="Proteomes" id="UP001204579"/>
    </source>
</evidence>
<dbReference type="InterPro" id="IPR024884">
    <property type="entry name" value="NAPE-PLD"/>
</dbReference>
<dbReference type="PANTHER" id="PTHR15032:SF4">
    <property type="entry name" value="N-ACYL-PHOSPHATIDYLETHANOLAMINE-HYDROLYZING PHOSPHOLIPASE D"/>
    <property type="match status" value="1"/>
</dbReference>
<dbReference type="SUPFAM" id="SSF56281">
    <property type="entry name" value="Metallo-hydrolase/oxidoreductase"/>
    <property type="match status" value="1"/>
</dbReference>
<dbReference type="RefSeq" id="WP_244870480.1">
    <property type="nucleotide sequence ID" value="NZ_JANRHJ010000021.1"/>
</dbReference>
<dbReference type="PIRSF" id="PIRSF038896">
    <property type="entry name" value="NAPE-PLD"/>
    <property type="match status" value="1"/>
</dbReference>
<dbReference type="InterPro" id="IPR001279">
    <property type="entry name" value="Metallo-B-lactamas"/>
</dbReference>
<gene>
    <name evidence="2" type="ORF">NW209_14240</name>
</gene>
<dbReference type="GO" id="GO:0070290">
    <property type="term" value="F:N-acylphosphatidylethanolamine-specific phospholipase D activity"/>
    <property type="evidence" value="ECO:0007669"/>
    <property type="project" value="InterPro"/>
</dbReference>